<feature type="domain" description="YoaR-like putative peptidoglycan binding" evidence="3">
    <location>
        <begin position="291"/>
        <end position="358"/>
    </location>
</feature>
<sequence length="673" mass="74394">MNEQLDKVVHPEKHRRWQRVWLTLLVIFVVLGSTVTGLVAYGNSYAGVVVPGLHIGNVPIGGMDREELKFFLQDMNDKLVTDGFHFFVKRPDGQTQDFVMYPVVATETTSYELMVIDIDAEVDRYIAYGKTGNFFTRAGEVLRARVQQPSVRVRSISAAEENILSTLSDYVSPFEQKAVNAGVRIDTVQPLAYKIVTSSMGIEYSYDGVVDQLIDSWSMLSSPQIELIPEVTEPSIREPDVASIVSRLEQVLDHNGLVIEFSDSLGIPHRWNITSRDVADWLDVQSVENDTFVFGLNKERVQTFLFEKVSPDITVEAKDAKFQISGTGRVTEFQGSRAGVTLDVDATYDRINKAISDRTLHDEGIATTIQAAVKTVEPMVSTGEINDLGITEVLGTGVSSYAGSPGNRIKNIRNAVRKLNGVIIKPGEKFSAIEQTQPYTIEGGYLPELVIKGDEIKPEIGGGLCQIGTTLFRMAMRSGMPITERRNHSLVVNYYNDLSNGLPGTDATIYEPSPDFSFLNDTGHHVLVQTVMDESKQELRFTLWGTNDGRKGTYSPPVVQRWIGYGETKIIETTKLAPGVKECQHAYTGADASFTYTRTLADGTVENRIFESHYRPLPQICLVGIDPNAAPACPEGEECITPETSSESDSAAQKNQSEQLLSDLKQDGLIVLE</sequence>
<keyword evidence="2" id="KW-1133">Transmembrane helix</keyword>
<dbReference type="InterPro" id="IPR052913">
    <property type="entry name" value="Glycopeptide_resist_protein"/>
</dbReference>
<dbReference type="Proteomes" id="UP000230154">
    <property type="component" value="Unassembled WGS sequence"/>
</dbReference>
<dbReference type="InterPro" id="IPR022029">
    <property type="entry name" value="YoaR-like_PG-bd"/>
</dbReference>
<dbReference type="PANTHER" id="PTHR35788">
    <property type="entry name" value="EXPORTED PROTEIN-RELATED"/>
    <property type="match status" value="1"/>
</dbReference>
<dbReference type="PANTHER" id="PTHR35788:SF1">
    <property type="entry name" value="EXPORTED PROTEIN"/>
    <property type="match status" value="1"/>
</dbReference>
<evidence type="ECO:0000313" key="4">
    <source>
        <dbReference type="EMBL" id="PIR74762.1"/>
    </source>
</evidence>
<reference evidence="5" key="1">
    <citation type="submission" date="2017-09" db="EMBL/GenBank/DDBJ databases">
        <title>Depth-based differentiation of microbial function through sediment-hosted aquifers and enrichment of novel symbionts in the deep terrestrial subsurface.</title>
        <authorList>
            <person name="Probst A.J."/>
            <person name="Ladd B."/>
            <person name="Jarett J.K."/>
            <person name="Geller-Mcgrath D.E."/>
            <person name="Sieber C.M.K."/>
            <person name="Emerson J.B."/>
            <person name="Anantharaman K."/>
            <person name="Thomas B.C."/>
            <person name="Malmstrom R."/>
            <person name="Stieglmeier M."/>
            <person name="Klingl A."/>
            <person name="Woyke T."/>
            <person name="Ryan C.M."/>
            <person name="Banfield J.F."/>
        </authorList>
    </citation>
    <scope>NUCLEOTIDE SEQUENCE [LARGE SCALE GENOMIC DNA]</scope>
</reference>
<keyword evidence="2" id="KW-0472">Membrane</keyword>
<feature type="region of interest" description="Disordered" evidence="1">
    <location>
        <begin position="635"/>
        <end position="660"/>
    </location>
</feature>
<name>A0A2H0TRI6_9BACT</name>
<dbReference type="AlphaFoldDB" id="A0A2H0TRI6"/>
<evidence type="ECO:0000256" key="1">
    <source>
        <dbReference type="SAM" id="MobiDB-lite"/>
    </source>
</evidence>
<evidence type="ECO:0000313" key="5">
    <source>
        <dbReference type="Proteomes" id="UP000230154"/>
    </source>
</evidence>
<dbReference type="EMBL" id="PFCB01000007">
    <property type="protein sequence ID" value="PIR74762.1"/>
    <property type="molecule type" value="Genomic_DNA"/>
</dbReference>
<evidence type="ECO:0000259" key="3">
    <source>
        <dbReference type="Pfam" id="PF12229"/>
    </source>
</evidence>
<evidence type="ECO:0000256" key="2">
    <source>
        <dbReference type="SAM" id="Phobius"/>
    </source>
</evidence>
<dbReference type="Pfam" id="PF04294">
    <property type="entry name" value="VanW"/>
    <property type="match status" value="1"/>
</dbReference>
<proteinExistence type="predicted"/>
<gene>
    <name evidence="4" type="ORF">COU35_00750</name>
</gene>
<comment type="caution">
    <text evidence="4">The sequence shown here is derived from an EMBL/GenBank/DDBJ whole genome shotgun (WGS) entry which is preliminary data.</text>
</comment>
<organism evidence="4 5">
    <name type="scientific">Candidatus Magasanikbacteria bacterium CG10_big_fil_rev_8_21_14_0_10_47_10</name>
    <dbReference type="NCBI Taxonomy" id="1974652"/>
    <lineage>
        <taxon>Bacteria</taxon>
        <taxon>Candidatus Magasanikiibacteriota</taxon>
    </lineage>
</organism>
<protein>
    <recommendedName>
        <fullName evidence="3">YoaR-like putative peptidoglycan binding domain-containing protein</fullName>
    </recommendedName>
</protein>
<dbReference type="InterPro" id="IPR007391">
    <property type="entry name" value="Vancomycin_resist_VanW"/>
</dbReference>
<keyword evidence="2" id="KW-0812">Transmembrane</keyword>
<feature type="compositionally biased region" description="Polar residues" evidence="1">
    <location>
        <begin position="642"/>
        <end position="660"/>
    </location>
</feature>
<feature type="transmembrane region" description="Helical" evidence="2">
    <location>
        <begin position="20"/>
        <end position="41"/>
    </location>
</feature>
<dbReference type="Pfam" id="PF12229">
    <property type="entry name" value="PG_binding_4"/>
    <property type="match status" value="1"/>
</dbReference>
<accession>A0A2H0TRI6</accession>